<keyword evidence="2" id="KW-0547">Nucleotide-binding</keyword>
<evidence type="ECO:0000256" key="2">
    <source>
        <dbReference type="ARBA" id="ARBA00022741"/>
    </source>
</evidence>
<dbReference type="InterPro" id="IPR015854">
    <property type="entry name" value="ABC_transpr_LolD-like"/>
</dbReference>
<dbReference type="PANTHER" id="PTHR24220">
    <property type="entry name" value="IMPORT ATP-BINDING PROTEIN"/>
    <property type="match status" value="1"/>
</dbReference>
<dbReference type="EMBL" id="JAVRFF010000021">
    <property type="protein sequence ID" value="MDT0474359.1"/>
    <property type="molecule type" value="Genomic_DNA"/>
</dbReference>
<dbReference type="PROSITE" id="PS50893">
    <property type="entry name" value="ABC_TRANSPORTER_2"/>
    <property type="match status" value="1"/>
</dbReference>
<dbReference type="InterPro" id="IPR003439">
    <property type="entry name" value="ABC_transporter-like_ATP-bd"/>
</dbReference>
<evidence type="ECO:0000256" key="3">
    <source>
        <dbReference type="ARBA" id="ARBA00022840"/>
    </source>
</evidence>
<dbReference type="Proteomes" id="UP001180489">
    <property type="component" value="Unassembled WGS sequence"/>
</dbReference>
<gene>
    <name evidence="5" type="ORF">RM863_19740</name>
</gene>
<dbReference type="SUPFAM" id="SSF52540">
    <property type="entry name" value="P-loop containing nucleoside triphosphate hydrolases"/>
    <property type="match status" value="1"/>
</dbReference>
<comment type="caution">
    <text evidence="5">The sequence shown here is derived from an EMBL/GenBank/DDBJ whole genome shotgun (WGS) entry which is preliminary data.</text>
</comment>
<dbReference type="InterPro" id="IPR003593">
    <property type="entry name" value="AAA+_ATPase"/>
</dbReference>
<keyword evidence="1" id="KW-0813">Transport</keyword>
<feature type="domain" description="ABC transporter" evidence="4">
    <location>
        <begin position="2"/>
        <end position="230"/>
    </location>
</feature>
<dbReference type="Pfam" id="PF00005">
    <property type="entry name" value="ABC_tran"/>
    <property type="match status" value="1"/>
</dbReference>
<dbReference type="PROSITE" id="PS00211">
    <property type="entry name" value="ABC_TRANSPORTER_1"/>
    <property type="match status" value="1"/>
</dbReference>
<proteinExistence type="predicted"/>
<protein>
    <submittedName>
        <fullName evidence="5">ABC transporter ATP-binding protein</fullName>
    </submittedName>
</protein>
<dbReference type="GO" id="GO:0005524">
    <property type="term" value="F:ATP binding"/>
    <property type="evidence" value="ECO:0007669"/>
    <property type="project" value="UniProtKB-KW"/>
</dbReference>
<dbReference type="CDD" id="cd03255">
    <property type="entry name" value="ABC_MJ0796_LolCDE_FtsE"/>
    <property type="match status" value="1"/>
</dbReference>
<keyword evidence="6" id="KW-1185">Reference proteome</keyword>
<accession>A0ABU2UMD4</accession>
<name>A0ABU2UMD4_9ACTN</name>
<dbReference type="RefSeq" id="WP_311635890.1">
    <property type="nucleotide sequence ID" value="NZ_JAVRFF010000021.1"/>
</dbReference>
<evidence type="ECO:0000313" key="6">
    <source>
        <dbReference type="Proteomes" id="UP001180489"/>
    </source>
</evidence>
<dbReference type="InterPro" id="IPR017871">
    <property type="entry name" value="ABC_transporter-like_CS"/>
</dbReference>
<evidence type="ECO:0000313" key="5">
    <source>
        <dbReference type="EMBL" id="MDT0474359.1"/>
    </source>
</evidence>
<reference evidence="5" key="1">
    <citation type="submission" date="2024-05" db="EMBL/GenBank/DDBJ databases">
        <title>30 novel species of actinomycetes from the DSMZ collection.</title>
        <authorList>
            <person name="Nouioui I."/>
        </authorList>
    </citation>
    <scope>NUCLEOTIDE SEQUENCE</scope>
    <source>
        <strain evidence="5">DSM 41014</strain>
    </source>
</reference>
<keyword evidence="3 5" id="KW-0067">ATP-binding</keyword>
<dbReference type="SMART" id="SM00382">
    <property type="entry name" value="AAA"/>
    <property type="match status" value="1"/>
</dbReference>
<dbReference type="InterPro" id="IPR027417">
    <property type="entry name" value="P-loop_NTPase"/>
</dbReference>
<organism evidence="5 6">
    <name type="scientific">Streptomyces hintoniae</name>
    <dbReference type="NCBI Taxonomy" id="3075521"/>
    <lineage>
        <taxon>Bacteria</taxon>
        <taxon>Bacillati</taxon>
        <taxon>Actinomycetota</taxon>
        <taxon>Actinomycetes</taxon>
        <taxon>Kitasatosporales</taxon>
        <taxon>Streptomycetaceae</taxon>
        <taxon>Streptomyces</taxon>
    </lineage>
</organism>
<sequence>MIDIENLSKVFGARTLWRDVNFTVHRGEMLALVGPSGSGKSTLLNCLGLLDRPSAGTIRYGGKDITRFGRGDVRRFRRDTLGYLFQHYALIENATVAENLDVVARPRRSARGRGKGAEANDGRSAVADALERVGLAGREKERIHHLSGGEQQRVALARLMIQRPSLVLADEPTGALDEDNSTVVVDILREMSQDGCAVVIATHDAGVRERCDTVFKVGGALPAPSRAAVGSRG</sequence>
<evidence type="ECO:0000256" key="1">
    <source>
        <dbReference type="ARBA" id="ARBA00022448"/>
    </source>
</evidence>
<dbReference type="InterPro" id="IPR017911">
    <property type="entry name" value="MacB-like_ATP-bd"/>
</dbReference>
<dbReference type="Gene3D" id="3.40.50.300">
    <property type="entry name" value="P-loop containing nucleotide triphosphate hydrolases"/>
    <property type="match status" value="1"/>
</dbReference>
<evidence type="ECO:0000259" key="4">
    <source>
        <dbReference type="PROSITE" id="PS50893"/>
    </source>
</evidence>